<dbReference type="Gene3D" id="2.60.120.370">
    <property type="entry name" value="YhcH/YjgK/YiaL"/>
    <property type="match status" value="1"/>
</dbReference>
<gene>
    <name evidence="1" type="ORF">N7548_05395</name>
</gene>
<reference evidence="1" key="1">
    <citation type="submission" date="2022-09" db="EMBL/GenBank/DDBJ databases">
        <title>Novel Mycoplasma species identified in domestic and wild animals.</title>
        <authorList>
            <person name="Volokhov D.V."/>
            <person name="Furtak V.A."/>
            <person name="Zagorodnyaya T.A."/>
        </authorList>
    </citation>
    <scope>NUCLEOTIDE SEQUENCE</scope>
    <source>
        <strain evidence="1">Oakley</strain>
    </source>
</reference>
<name>A0ABT2Y691_9MOLU</name>
<evidence type="ECO:0000313" key="2">
    <source>
        <dbReference type="Proteomes" id="UP001177160"/>
    </source>
</evidence>
<keyword evidence="2" id="KW-1185">Reference proteome</keyword>
<dbReference type="Proteomes" id="UP001177160">
    <property type="component" value="Unassembled WGS sequence"/>
</dbReference>
<dbReference type="EMBL" id="JAOVQM010000003">
    <property type="protein sequence ID" value="MCV2232259.1"/>
    <property type="molecule type" value="Genomic_DNA"/>
</dbReference>
<dbReference type="PANTHER" id="PTHR34986">
    <property type="entry name" value="EVOLVED BETA-GALACTOSIDASE SUBUNIT BETA"/>
    <property type="match status" value="1"/>
</dbReference>
<dbReference type="PANTHER" id="PTHR34986:SF1">
    <property type="entry name" value="PROTEIN YIAL"/>
    <property type="match status" value="1"/>
</dbReference>
<evidence type="ECO:0000313" key="1">
    <source>
        <dbReference type="EMBL" id="MCV2232259.1"/>
    </source>
</evidence>
<dbReference type="RefSeq" id="WP_263608445.1">
    <property type="nucleotide sequence ID" value="NZ_JAOVQM010000003.1"/>
</dbReference>
<organism evidence="1 2">
    <name type="scientific">Paracholeplasma manati</name>
    <dbReference type="NCBI Taxonomy" id="591373"/>
    <lineage>
        <taxon>Bacteria</taxon>
        <taxon>Bacillati</taxon>
        <taxon>Mycoplasmatota</taxon>
        <taxon>Mollicutes</taxon>
        <taxon>Acholeplasmatales</taxon>
        <taxon>Acholeplasmataceae</taxon>
        <taxon>Paracholeplasma</taxon>
    </lineage>
</organism>
<dbReference type="InterPro" id="IPR004375">
    <property type="entry name" value="NanQ/TabA/YiaL"/>
</dbReference>
<proteinExistence type="predicted"/>
<dbReference type="NCBIfam" id="TIGR00022">
    <property type="entry name" value="YhcH/YjgK/YiaL family protein"/>
    <property type="match status" value="1"/>
</dbReference>
<dbReference type="SUPFAM" id="SSF51197">
    <property type="entry name" value="Clavaminate synthase-like"/>
    <property type="match status" value="1"/>
</dbReference>
<accession>A0ABT2Y691</accession>
<dbReference type="Pfam" id="PF04074">
    <property type="entry name" value="DUF386"/>
    <property type="match status" value="1"/>
</dbReference>
<comment type="caution">
    <text evidence="1">The sequence shown here is derived from an EMBL/GenBank/DDBJ whole genome shotgun (WGS) entry which is preliminary data.</text>
</comment>
<protein>
    <submittedName>
        <fullName evidence="1">YhcH/YjgK/YiaL family protein</fullName>
    </submittedName>
</protein>
<dbReference type="InterPro" id="IPR037012">
    <property type="entry name" value="NanQ/TabA/YiaL_sf"/>
</dbReference>
<sequence>MIVDHIKNLHLYVSLNPNIQTVIDFIEKNDIKALQPGNHVVDSNVRLIREDYVPKPLMQCYFESHQQFGDIQLVLEGTEIFGYLEADDLKFQVTEAYNPEKDVMKGQSLGYFSTVLLTKGMFAMVLKNELHMPKLSNGTQETVKKAVFKVKL</sequence>